<organism evidence="1 2">
    <name type="scientific">Ditylenchus destructor</name>
    <dbReference type="NCBI Taxonomy" id="166010"/>
    <lineage>
        <taxon>Eukaryota</taxon>
        <taxon>Metazoa</taxon>
        <taxon>Ecdysozoa</taxon>
        <taxon>Nematoda</taxon>
        <taxon>Chromadorea</taxon>
        <taxon>Rhabditida</taxon>
        <taxon>Tylenchina</taxon>
        <taxon>Tylenchomorpha</taxon>
        <taxon>Sphaerularioidea</taxon>
        <taxon>Anguinidae</taxon>
        <taxon>Anguininae</taxon>
        <taxon>Ditylenchus</taxon>
    </lineage>
</organism>
<name>A0AAD4MIR4_9BILA</name>
<sequence>MWVLSSNVGPTFKHTFNDSNVGPTFKHTFNDSNVGPTFKHTFNDSNVGPTFKHTFNDSNVGPTFKHTFNDSNVGPTFKHTFNDSNVGPTFKHTFNDSNVGPTSIASSRRDKTIGTGLADKDCFNRDLWLPKIRKILDLGRGSRRSREPLFSFAAHPRRRPRVRPMEYMLKYNECIADNSRAKLNVA</sequence>
<reference evidence="1" key="1">
    <citation type="submission" date="2022-01" db="EMBL/GenBank/DDBJ databases">
        <title>Genome Sequence Resource for Two Populations of Ditylenchus destructor, the Migratory Endoparasitic Phytonematode.</title>
        <authorList>
            <person name="Zhang H."/>
            <person name="Lin R."/>
            <person name="Xie B."/>
        </authorList>
    </citation>
    <scope>NUCLEOTIDE SEQUENCE</scope>
    <source>
        <strain evidence="1">BazhouSP</strain>
    </source>
</reference>
<dbReference type="AlphaFoldDB" id="A0AAD4MIR4"/>
<proteinExistence type="predicted"/>
<dbReference type="EMBL" id="JAKKPZ010000314">
    <property type="protein sequence ID" value="KAI1696661.1"/>
    <property type="molecule type" value="Genomic_DNA"/>
</dbReference>
<protein>
    <submittedName>
        <fullName evidence="1">36.4 kDa proline-rich protein</fullName>
    </submittedName>
</protein>
<dbReference type="Proteomes" id="UP001201812">
    <property type="component" value="Unassembled WGS sequence"/>
</dbReference>
<gene>
    <name evidence="1" type="ORF">DdX_18926</name>
</gene>
<keyword evidence="2" id="KW-1185">Reference proteome</keyword>
<evidence type="ECO:0000313" key="1">
    <source>
        <dbReference type="EMBL" id="KAI1696661.1"/>
    </source>
</evidence>
<comment type="caution">
    <text evidence="1">The sequence shown here is derived from an EMBL/GenBank/DDBJ whole genome shotgun (WGS) entry which is preliminary data.</text>
</comment>
<accession>A0AAD4MIR4</accession>
<evidence type="ECO:0000313" key="2">
    <source>
        <dbReference type="Proteomes" id="UP001201812"/>
    </source>
</evidence>